<dbReference type="SUPFAM" id="SSF63829">
    <property type="entry name" value="Calcium-dependent phosphotriesterase"/>
    <property type="match status" value="1"/>
</dbReference>
<dbReference type="OrthoDB" id="5307922at2759"/>
<dbReference type="AlphaFoldDB" id="A0A814A4G2"/>
<evidence type="ECO:0000256" key="2">
    <source>
        <dbReference type="ARBA" id="ARBA00022553"/>
    </source>
</evidence>
<dbReference type="Proteomes" id="UP000663879">
    <property type="component" value="Unassembled WGS sequence"/>
</dbReference>
<comment type="similarity">
    <text evidence="1">Belongs to the strictosidine synthase family.</text>
</comment>
<dbReference type="Gene3D" id="2.120.10.30">
    <property type="entry name" value="TolB, C-terminal domain"/>
    <property type="match status" value="1"/>
</dbReference>
<keyword evidence="4" id="KW-0732">Signal</keyword>
<evidence type="ECO:0000313" key="6">
    <source>
        <dbReference type="EMBL" id="CAF0907810.1"/>
    </source>
</evidence>
<organism evidence="6 7">
    <name type="scientific">Brachionus calyciflorus</name>
    <dbReference type="NCBI Taxonomy" id="104777"/>
    <lineage>
        <taxon>Eukaryota</taxon>
        <taxon>Metazoa</taxon>
        <taxon>Spiralia</taxon>
        <taxon>Gnathifera</taxon>
        <taxon>Rotifera</taxon>
        <taxon>Eurotatoria</taxon>
        <taxon>Monogononta</taxon>
        <taxon>Pseudotrocha</taxon>
        <taxon>Ploima</taxon>
        <taxon>Brachionidae</taxon>
        <taxon>Brachionus</taxon>
    </lineage>
</organism>
<keyword evidence="2" id="KW-0597">Phosphoprotein</keyword>
<name>A0A814A4G2_9BILA</name>
<dbReference type="InterPro" id="IPR018119">
    <property type="entry name" value="Strictosidine_synth_cons-reg"/>
</dbReference>
<feature type="signal peptide" evidence="4">
    <location>
        <begin position="1"/>
        <end position="23"/>
    </location>
</feature>
<reference evidence="6" key="1">
    <citation type="submission" date="2021-02" db="EMBL/GenBank/DDBJ databases">
        <authorList>
            <person name="Nowell W R."/>
        </authorList>
    </citation>
    <scope>NUCLEOTIDE SEQUENCE</scope>
    <source>
        <strain evidence="6">Ploen Becks lab</strain>
    </source>
</reference>
<sequence length="390" mass="44297">MFELYKNIYLLLVILVLNHEANSSLISIDFSRKINSSYINLPEQVSLIGNLKANNKLEKASYIGKGKLIGPECMAFDNNDNLYTGIGNGFIYKINTKNISDITIVTLTGPQTQDFCENKNFMEECGRPFGLRFKENDYENLYVADAFYGILKINLKTGLKTVVIDSKDKRFGGKPMKFTNDLDFDQDTIYFIDTSYERGANDFLFEYLEAQPRGRLFSYNEKTNELNLLLENLYFPNGLQLTPDKNSILINENTMSRILEYFIKGDQKGNTRVFAITPGFGDTIRLTERNTLLVPIGVSRINKLFSVLDLLGKYPTIRNIIVKVLDFGYVLSVIPKYGLIAEYDLKGNPINSWHDPSNKIISSISTGITHKNKLYLGSLLSDFLSVLDLD</sequence>
<keyword evidence="7" id="KW-1185">Reference proteome</keyword>
<keyword evidence="3" id="KW-0325">Glycoprotein</keyword>
<evidence type="ECO:0000256" key="1">
    <source>
        <dbReference type="ARBA" id="ARBA00009191"/>
    </source>
</evidence>
<evidence type="ECO:0000256" key="3">
    <source>
        <dbReference type="ARBA" id="ARBA00023180"/>
    </source>
</evidence>
<comment type="caution">
    <text evidence="6">The sequence shown here is derived from an EMBL/GenBank/DDBJ whole genome shotgun (WGS) entry which is preliminary data.</text>
</comment>
<evidence type="ECO:0000259" key="5">
    <source>
        <dbReference type="Pfam" id="PF03088"/>
    </source>
</evidence>
<dbReference type="GO" id="GO:0012505">
    <property type="term" value="C:endomembrane system"/>
    <property type="evidence" value="ECO:0007669"/>
    <property type="project" value="TreeGrafter"/>
</dbReference>
<evidence type="ECO:0000313" key="7">
    <source>
        <dbReference type="Proteomes" id="UP000663879"/>
    </source>
</evidence>
<proteinExistence type="inferred from homology"/>
<dbReference type="GO" id="GO:0016787">
    <property type="term" value="F:hydrolase activity"/>
    <property type="evidence" value="ECO:0007669"/>
    <property type="project" value="TreeGrafter"/>
</dbReference>
<dbReference type="EMBL" id="CAJNOC010002029">
    <property type="protein sequence ID" value="CAF0907810.1"/>
    <property type="molecule type" value="Genomic_DNA"/>
</dbReference>
<accession>A0A814A4G2</accession>
<dbReference type="PANTHER" id="PTHR10426:SF88">
    <property type="entry name" value="ADIPOCYTE PLASMA MEMBRANE-ASSOCIATED PROTEIN HEMOMUCIN-RELATED"/>
    <property type="match status" value="1"/>
</dbReference>
<dbReference type="PANTHER" id="PTHR10426">
    <property type="entry name" value="STRICTOSIDINE SYNTHASE-RELATED"/>
    <property type="match status" value="1"/>
</dbReference>
<dbReference type="Pfam" id="PF03088">
    <property type="entry name" value="Str_synth"/>
    <property type="match status" value="1"/>
</dbReference>
<gene>
    <name evidence="6" type="ORF">OXX778_LOCUS11739</name>
</gene>
<dbReference type="Pfam" id="PF20067">
    <property type="entry name" value="SSL_N"/>
    <property type="match status" value="1"/>
</dbReference>
<dbReference type="InterPro" id="IPR011042">
    <property type="entry name" value="6-blade_b-propeller_TolB-like"/>
</dbReference>
<protein>
    <recommendedName>
        <fullName evidence="5">Strictosidine synthase conserved region domain-containing protein</fullName>
    </recommendedName>
</protein>
<feature type="domain" description="Strictosidine synthase conserved region" evidence="5">
    <location>
        <begin position="181"/>
        <end position="265"/>
    </location>
</feature>
<evidence type="ECO:0000256" key="4">
    <source>
        <dbReference type="SAM" id="SignalP"/>
    </source>
</evidence>
<feature type="chain" id="PRO_5032743846" description="Strictosidine synthase conserved region domain-containing protein" evidence="4">
    <location>
        <begin position="24"/>
        <end position="390"/>
    </location>
</feature>